<evidence type="ECO:0000256" key="6">
    <source>
        <dbReference type="ARBA" id="ARBA00022692"/>
    </source>
</evidence>
<keyword evidence="6" id="KW-0812">Transmembrane</keyword>
<evidence type="ECO:0000256" key="4">
    <source>
        <dbReference type="ARBA" id="ARBA00022475"/>
    </source>
</evidence>
<dbReference type="SMART" id="SM00369">
    <property type="entry name" value="LRR_TYP"/>
    <property type="match status" value="9"/>
</dbReference>
<evidence type="ECO:0000256" key="10">
    <source>
        <dbReference type="ARBA" id="ARBA00022840"/>
    </source>
</evidence>
<feature type="domain" description="Protein kinase" evidence="16">
    <location>
        <begin position="806"/>
        <end position="1093"/>
    </location>
</feature>
<evidence type="ECO:0000256" key="5">
    <source>
        <dbReference type="ARBA" id="ARBA00022614"/>
    </source>
</evidence>
<dbReference type="Gene3D" id="3.30.200.20">
    <property type="entry name" value="Phosphorylase Kinase, domain 1"/>
    <property type="match status" value="1"/>
</dbReference>
<dbReference type="InterPro" id="IPR001245">
    <property type="entry name" value="Ser-Thr/Tyr_kinase_cat_dom"/>
</dbReference>
<evidence type="ECO:0000256" key="2">
    <source>
        <dbReference type="ARBA" id="ARBA00004236"/>
    </source>
</evidence>
<evidence type="ECO:0000256" key="15">
    <source>
        <dbReference type="PROSITE-ProRule" id="PRU10141"/>
    </source>
</evidence>
<keyword evidence="7" id="KW-0732">Signal</keyword>
<dbReference type="SUPFAM" id="SSF52058">
    <property type="entry name" value="L domain-like"/>
    <property type="match status" value="1"/>
</dbReference>
<keyword evidence="5" id="KW-0433">Leucine-rich repeat</keyword>
<dbReference type="FunFam" id="3.80.10.10:FF:000213">
    <property type="entry name" value="Tyrosine-sulfated glycopeptide receptor 1"/>
    <property type="match status" value="1"/>
</dbReference>
<dbReference type="EMBL" id="JXTB01000157">
    <property type="protein sequence ID" value="PON57700.1"/>
    <property type="molecule type" value="Genomic_DNA"/>
</dbReference>
<dbReference type="InterPro" id="IPR013210">
    <property type="entry name" value="LRR_N_plant-typ"/>
</dbReference>
<keyword evidence="14" id="KW-0325">Glycoprotein</keyword>
<reference evidence="18" key="1">
    <citation type="submission" date="2016-06" db="EMBL/GenBank/DDBJ databases">
        <title>Parallel loss of symbiosis genes in relatives of nitrogen-fixing non-legume Parasponia.</title>
        <authorList>
            <person name="Van Velzen R."/>
            <person name="Holmer R."/>
            <person name="Bu F."/>
            <person name="Rutten L."/>
            <person name="Van Zeijl A."/>
            <person name="Liu W."/>
            <person name="Santuari L."/>
            <person name="Cao Q."/>
            <person name="Sharma T."/>
            <person name="Shen D."/>
            <person name="Roswanjaya Y."/>
            <person name="Wardhani T."/>
            <person name="Kalhor M.S."/>
            <person name="Jansen J."/>
            <person name="Van den Hoogen J."/>
            <person name="Gungor B."/>
            <person name="Hartog M."/>
            <person name="Hontelez J."/>
            <person name="Verver J."/>
            <person name="Yang W.-C."/>
            <person name="Schijlen E."/>
            <person name="Repin R."/>
            <person name="Schilthuizen M."/>
            <person name="Schranz E."/>
            <person name="Heidstra R."/>
            <person name="Miyata K."/>
            <person name="Fedorova E."/>
            <person name="Kohlen W."/>
            <person name="Bisseling T."/>
            <person name="Smit S."/>
            <person name="Geurts R."/>
        </authorList>
    </citation>
    <scope>NUCLEOTIDE SEQUENCE [LARGE SCALE GENOMIC DNA]</scope>
    <source>
        <strain evidence="18">cv. WU1-14</strain>
    </source>
</reference>
<dbReference type="InterPro" id="IPR000719">
    <property type="entry name" value="Prot_kinase_dom"/>
</dbReference>
<keyword evidence="10 15" id="KW-0067">ATP-binding</keyword>
<dbReference type="Gene3D" id="1.10.510.10">
    <property type="entry name" value="Transferase(Phosphotransferase) domain 1"/>
    <property type="match status" value="1"/>
</dbReference>
<keyword evidence="13" id="KW-0675">Receptor</keyword>
<dbReference type="PROSITE" id="PS00107">
    <property type="entry name" value="PROTEIN_KINASE_ATP"/>
    <property type="match status" value="1"/>
</dbReference>
<dbReference type="Proteomes" id="UP000237105">
    <property type="component" value="Unassembled WGS sequence"/>
</dbReference>
<keyword evidence="9 15" id="KW-0547">Nucleotide-binding</keyword>
<dbReference type="GO" id="GO:0005886">
    <property type="term" value="C:plasma membrane"/>
    <property type="evidence" value="ECO:0007669"/>
    <property type="project" value="UniProtKB-SubCell"/>
</dbReference>
<comment type="similarity">
    <text evidence="3">Belongs to the RLP family.</text>
</comment>
<evidence type="ECO:0000256" key="7">
    <source>
        <dbReference type="ARBA" id="ARBA00022729"/>
    </source>
</evidence>
<dbReference type="SUPFAM" id="SSF52047">
    <property type="entry name" value="RNI-like"/>
    <property type="match status" value="1"/>
</dbReference>
<evidence type="ECO:0000256" key="14">
    <source>
        <dbReference type="ARBA" id="ARBA00023180"/>
    </source>
</evidence>
<organism evidence="17 18">
    <name type="scientific">Parasponia andersonii</name>
    <name type="common">Sponia andersonii</name>
    <dbReference type="NCBI Taxonomy" id="3476"/>
    <lineage>
        <taxon>Eukaryota</taxon>
        <taxon>Viridiplantae</taxon>
        <taxon>Streptophyta</taxon>
        <taxon>Embryophyta</taxon>
        <taxon>Tracheophyta</taxon>
        <taxon>Spermatophyta</taxon>
        <taxon>Magnoliopsida</taxon>
        <taxon>eudicotyledons</taxon>
        <taxon>Gunneridae</taxon>
        <taxon>Pentapetalae</taxon>
        <taxon>rosids</taxon>
        <taxon>fabids</taxon>
        <taxon>Rosales</taxon>
        <taxon>Cannabaceae</taxon>
        <taxon>Parasponia</taxon>
    </lineage>
</organism>
<proteinExistence type="inferred from homology"/>
<dbReference type="GO" id="GO:0005524">
    <property type="term" value="F:ATP binding"/>
    <property type="evidence" value="ECO:0007669"/>
    <property type="project" value="UniProtKB-UniRule"/>
</dbReference>
<dbReference type="FunFam" id="3.80.10.10:FF:000041">
    <property type="entry name" value="LRR receptor-like serine/threonine-protein kinase ERECTA"/>
    <property type="match status" value="1"/>
</dbReference>
<evidence type="ECO:0000313" key="18">
    <source>
        <dbReference type="Proteomes" id="UP000237105"/>
    </source>
</evidence>
<evidence type="ECO:0000256" key="1">
    <source>
        <dbReference type="ARBA" id="ARBA00004167"/>
    </source>
</evidence>
<dbReference type="PRINTS" id="PR00019">
    <property type="entry name" value="LEURICHRPT"/>
</dbReference>
<comment type="caution">
    <text evidence="17">The sequence shown here is derived from an EMBL/GenBank/DDBJ whole genome shotgun (WGS) entry which is preliminary data.</text>
</comment>
<dbReference type="SUPFAM" id="SSF56112">
    <property type="entry name" value="Protein kinase-like (PK-like)"/>
    <property type="match status" value="1"/>
</dbReference>
<evidence type="ECO:0000313" key="17">
    <source>
        <dbReference type="EMBL" id="PON57700.1"/>
    </source>
</evidence>
<dbReference type="InterPro" id="IPR050647">
    <property type="entry name" value="Plant_LRR-RLKs"/>
</dbReference>
<dbReference type="PANTHER" id="PTHR48056">
    <property type="entry name" value="LRR RECEPTOR-LIKE SERINE/THREONINE-PROTEIN KINASE-RELATED"/>
    <property type="match status" value="1"/>
</dbReference>
<dbReference type="PROSITE" id="PS50011">
    <property type="entry name" value="PROTEIN_KINASE_DOM"/>
    <property type="match status" value="1"/>
</dbReference>
<dbReference type="InterPro" id="IPR032675">
    <property type="entry name" value="LRR_dom_sf"/>
</dbReference>
<evidence type="ECO:0000259" key="16">
    <source>
        <dbReference type="PROSITE" id="PS50011"/>
    </source>
</evidence>
<dbReference type="InterPro" id="IPR055414">
    <property type="entry name" value="LRR_R13L4/SHOC2-like"/>
</dbReference>
<evidence type="ECO:0000256" key="11">
    <source>
        <dbReference type="ARBA" id="ARBA00022989"/>
    </source>
</evidence>
<keyword evidence="17" id="KW-0418">Kinase</keyword>
<dbReference type="InterPro" id="IPR001611">
    <property type="entry name" value="Leu-rich_rpt"/>
</dbReference>
<dbReference type="OrthoDB" id="1740823at2759"/>
<dbReference type="PANTHER" id="PTHR48056:SF81">
    <property type="entry name" value="RECEPTOR PROTEIN-TYROSINE KINASE CEPR1"/>
    <property type="match status" value="1"/>
</dbReference>
<name>A0A2P5C9F1_PARAD</name>
<dbReference type="InterPro" id="IPR011009">
    <property type="entry name" value="Kinase-like_dom_sf"/>
</dbReference>
<evidence type="ECO:0000256" key="3">
    <source>
        <dbReference type="ARBA" id="ARBA00009592"/>
    </source>
</evidence>
<dbReference type="Pfam" id="PF23598">
    <property type="entry name" value="LRR_14"/>
    <property type="match status" value="1"/>
</dbReference>
<keyword evidence="18" id="KW-1185">Reference proteome</keyword>
<keyword evidence="12" id="KW-0472">Membrane</keyword>
<dbReference type="Pfam" id="PF07714">
    <property type="entry name" value="PK_Tyr_Ser-Thr"/>
    <property type="match status" value="1"/>
</dbReference>
<keyword evidence="11" id="KW-1133">Transmembrane helix</keyword>
<dbReference type="InterPro" id="IPR017441">
    <property type="entry name" value="Protein_kinase_ATP_BS"/>
</dbReference>
<evidence type="ECO:0000256" key="9">
    <source>
        <dbReference type="ARBA" id="ARBA00022741"/>
    </source>
</evidence>
<dbReference type="Gene3D" id="3.80.10.10">
    <property type="entry name" value="Ribonuclease Inhibitor"/>
    <property type="match status" value="4"/>
</dbReference>
<protein>
    <submittedName>
        <fullName evidence="17">Mitogen-activated protein kinase kinase kinase</fullName>
    </submittedName>
</protein>
<evidence type="ECO:0000256" key="8">
    <source>
        <dbReference type="ARBA" id="ARBA00022737"/>
    </source>
</evidence>
<comment type="subcellular location">
    <subcellularLocation>
        <location evidence="2">Cell membrane</location>
    </subcellularLocation>
    <subcellularLocation>
        <location evidence="1">Membrane</location>
        <topology evidence="1">Single-pass membrane protein</topology>
    </subcellularLocation>
</comment>
<dbReference type="Pfam" id="PF08263">
    <property type="entry name" value="LRRNT_2"/>
    <property type="match status" value="1"/>
</dbReference>
<evidence type="ECO:0000256" key="12">
    <source>
        <dbReference type="ARBA" id="ARBA00023136"/>
    </source>
</evidence>
<evidence type="ECO:0000256" key="13">
    <source>
        <dbReference type="ARBA" id="ARBA00023170"/>
    </source>
</evidence>
<keyword evidence="8" id="KW-0677">Repeat</keyword>
<feature type="binding site" evidence="15">
    <location>
        <position position="835"/>
    </location>
    <ligand>
        <name>ATP</name>
        <dbReference type="ChEBI" id="CHEBI:30616"/>
    </ligand>
</feature>
<gene>
    <name evidence="17" type="ORF">PanWU01x14_172480</name>
</gene>
<dbReference type="GO" id="GO:0004674">
    <property type="term" value="F:protein serine/threonine kinase activity"/>
    <property type="evidence" value="ECO:0007669"/>
    <property type="project" value="UniProtKB-EC"/>
</dbReference>
<sequence length="1095" mass="120801">MNKPMSGVKRWCCSSALLPSKIFTKITTYRFGSVLNIQFDNELRYGYGLINLLQTVLVLSLISALLQHCLLVQSACNHVERDSLLAFCNNTSTTTSKPLNWSASEDCCIWAGIRCAVVHGQDHVTHLWLPLGGLRGNSITFSSLTNLTHLSHLNLSYNFFHGPLPLDFFSSLKKLRVLDLSHNRLQGELPLGRNDGVLLETLDLSSNFFEGIIPTTLFRSAVDAGSLTTFNVSNNSFSGQLPISAFCLKNGAASSTVKFLDFSFNDFSDEIPSDLGGCSELRVFRAGFNNLTGPIPDDIYDVKTLEQISLPLNRLSGPIQGGIGGLSKLRVLELYSNQLNESIPEDIGKLASLERLLLHMNNISGFIPSSLMNCTNLSTLNLRVNSLVGDLSAFNFSPLQRLATLDLGNNNFAGEIPRSLYSCKSLRAVRLAGNVLRGQLLPDILELKSLSFFSVSNNGLTNITGALGILQGSKGLTALILSKNFMLEDIPEDGNIVDPGGFQNLQILALGGCLLSGRLPTWLVKLKKLQVLDLSVNLITGSIPGWLGSLPSLFYLDLATNFISGELPKELCELPILKSGQSDLVNRTYLELPVFVMPNNATNQQYNQLSNLPPAIYLSNNKITGSIPLEIGQLKFLHVLELNNNSFSGSIPDQISGLTNLERLDLSLNNLTGEIPASLKGLHFLSYFSVASNDLRGPVPSGGQFDTFPSSSFDGNPGLCGPPAVQRSLYLGTGFLVTILAVWILSRDSHQRYILDRVSSTTNHSAVAPVQADNEDTSFVKLFPNNAYYASMDLAISEILKAADNFSESNIIGCGNFSLVYKATLPNGSTLAIKKLLGDFGMMGIDFETEVEALSKAQHENLISLEGCFVHDGVQFLVHPYMENGSLHFWLHEKFNGAMQLDWPTRLKIAKGACSGLAYIRLLSTKQQTVFHLNIKSSNILLNENFEPHLSGFRLFQSNFTEESGEITTEIVSSHFGYKHSDDRHESLAILREEVYSFGVVMLELLTGKRPVEVLKPKMPRELVGWVQQMRNEEKHDQVFDRFLREKGFENEMMQVLDLASTCLNRNAFMRPTMEEVAELLKNIGTISLHHYEDE</sequence>
<accession>A0A2P5C9F1</accession>
<dbReference type="InterPro" id="IPR003591">
    <property type="entry name" value="Leu-rich_rpt_typical-subtyp"/>
</dbReference>
<keyword evidence="17" id="KW-0808">Transferase</keyword>
<dbReference type="Pfam" id="PF00560">
    <property type="entry name" value="LRR_1"/>
    <property type="match status" value="4"/>
</dbReference>
<keyword evidence="4" id="KW-1003">Cell membrane</keyword>
<dbReference type="Pfam" id="PF13855">
    <property type="entry name" value="LRR_8"/>
    <property type="match status" value="1"/>
</dbReference>
<dbReference type="AlphaFoldDB" id="A0A2P5C9F1"/>